<proteinExistence type="predicted"/>
<dbReference type="Proteomes" id="UP000222788">
    <property type="component" value="Unassembled WGS sequence"/>
</dbReference>
<accession>A0A2C5X7N8</accession>
<feature type="region of interest" description="Disordered" evidence="1">
    <location>
        <begin position="98"/>
        <end position="119"/>
    </location>
</feature>
<dbReference type="InterPro" id="IPR029063">
    <property type="entry name" value="SAM-dependent_MTases_sf"/>
</dbReference>
<evidence type="ECO:0008006" key="4">
    <source>
        <dbReference type="Google" id="ProtNLM"/>
    </source>
</evidence>
<dbReference type="EMBL" id="APWK03000010">
    <property type="protein sequence ID" value="PHH55508.1"/>
    <property type="molecule type" value="Genomic_DNA"/>
</dbReference>
<evidence type="ECO:0000313" key="2">
    <source>
        <dbReference type="EMBL" id="PHH55508.1"/>
    </source>
</evidence>
<dbReference type="SUPFAM" id="SSF53335">
    <property type="entry name" value="S-adenosyl-L-methionine-dependent methyltransferases"/>
    <property type="match status" value="1"/>
</dbReference>
<protein>
    <recommendedName>
        <fullName evidence="4">Diaminohydroxyphosphoribosylamino-pyrimidine deaminase</fullName>
    </recommendedName>
</protein>
<feature type="region of interest" description="Disordered" evidence="1">
    <location>
        <begin position="168"/>
        <end position="220"/>
    </location>
</feature>
<dbReference type="Gene3D" id="3.40.50.150">
    <property type="entry name" value="Vaccinia Virus protein VP39"/>
    <property type="match status" value="1"/>
</dbReference>
<reference evidence="2 3" key="2">
    <citation type="journal article" date="2013" name="IMA Fungus">
        <title>IMA Genome-F 1: Ceratocystis fimbriata: Draft nuclear genome sequence for the plant pathogen, Ceratocystis fimbriata.</title>
        <authorList>
            <person name="Wilken P.M."/>
            <person name="Steenkamp E.T."/>
            <person name="Wingfield M.J."/>
            <person name="de Beer Z.W."/>
            <person name="Wingfield B.D."/>
        </authorList>
    </citation>
    <scope>NUCLEOTIDE SEQUENCE [LARGE SCALE GENOMIC DNA]</scope>
    <source>
        <strain evidence="2 3">CBS 114723</strain>
    </source>
</reference>
<keyword evidence="3" id="KW-1185">Reference proteome</keyword>
<feature type="compositionally biased region" description="Basic and acidic residues" evidence="1">
    <location>
        <begin position="176"/>
        <end position="188"/>
    </location>
</feature>
<dbReference type="GO" id="GO:0005829">
    <property type="term" value="C:cytosol"/>
    <property type="evidence" value="ECO:0007669"/>
    <property type="project" value="TreeGrafter"/>
</dbReference>
<comment type="caution">
    <text evidence="2">The sequence shown here is derived from an EMBL/GenBank/DDBJ whole genome shotgun (WGS) entry which is preliminary data.</text>
</comment>
<dbReference type="OrthoDB" id="2529286at2759"/>
<dbReference type="GO" id="GO:0008757">
    <property type="term" value="F:S-adenosylmethionine-dependent methyltransferase activity"/>
    <property type="evidence" value="ECO:0007669"/>
    <property type="project" value="UniProtKB-ARBA"/>
</dbReference>
<feature type="compositionally biased region" description="Low complexity" evidence="1">
    <location>
        <begin position="104"/>
        <end position="114"/>
    </location>
</feature>
<sequence>MDTQELIHLFGPPIEDAEEETFILFSETTSSGNLGFIDSRADTIDVCVAGRDFQVAQSPTVLGSTRAGGTTGAVVWRITPALGAWLADSKCPLGGLLKHHTPNSSTGSSSSSSSRAPHDDRGTYVLELGCGVAGILALALGDRVERYVLSDQEYVRKLLHANIQANAPRGAWDDGSNEKAKDAPDGRGKTSGISSGGKRRARDKAVNQNHPSPMRHSTGVSASSAGYIAFKPLDWEAMTPSAELTGRDGVGSFDLVVGCDCVYNEALVGPFVETCGDVCRLRLQDGELERKPTVCLVAQQLRDPTVFEAWIAEFHRSFETWRVPNEMLPVDLQSTNGLVIHIGILRT</sequence>
<organism evidence="2 3">
    <name type="scientific">Ceratocystis fimbriata CBS 114723</name>
    <dbReference type="NCBI Taxonomy" id="1035309"/>
    <lineage>
        <taxon>Eukaryota</taxon>
        <taxon>Fungi</taxon>
        <taxon>Dikarya</taxon>
        <taxon>Ascomycota</taxon>
        <taxon>Pezizomycotina</taxon>
        <taxon>Sordariomycetes</taxon>
        <taxon>Hypocreomycetidae</taxon>
        <taxon>Microascales</taxon>
        <taxon>Ceratocystidaceae</taxon>
        <taxon>Ceratocystis</taxon>
    </lineage>
</organism>
<dbReference type="STRING" id="1035309.A0A2C5X7N8"/>
<dbReference type="PANTHER" id="PTHR14614:SF109">
    <property type="entry name" value="RIBOSOMAL LYSINE N-METHYLTRANSFERASE 5"/>
    <property type="match status" value="1"/>
</dbReference>
<dbReference type="InterPro" id="IPR019410">
    <property type="entry name" value="Methyltransf_16"/>
</dbReference>
<dbReference type="PANTHER" id="PTHR14614">
    <property type="entry name" value="HEPATOCELLULAR CARCINOMA-ASSOCIATED ANTIGEN"/>
    <property type="match status" value="1"/>
</dbReference>
<reference evidence="2 3" key="1">
    <citation type="journal article" date="2013" name="Fungal Biol.">
        <title>Analysis of microsatellite markers in the genome of the plant pathogen Ceratocystis fimbriata.</title>
        <authorList>
            <person name="Simpson M.C."/>
            <person name="Wilken P.M."/>
            <person name="Coetzee M.P."/>
            <person name="Wingfield M.J."/>
            <person name="Wingfield B.D."/>
        </authorList>
    </citation>
    <scope>NUCLEOTIDE SEQUENCE [LARGE SCALE GENOMIC DNA]</scope>
    <source>
        <strain evidence="2 3">CBS 114723</strain>
    </source>
</reference>
<evidence type="ECO:0000313" key="3">
    <source>
        <dbReference type="Proteomes" id="UP000222788"/>
    </source>
</evidence>
<evidence type="ECO:0000256" key="1">
    <source>
        <dbReference type="SAM" id="MobiDB-lite"/>
    </source>
</evidence>
<name>A0A2C5X7N8_9PEZI</name>
<dbReference type="GO" id="GO:0032991">
    <property type="term" value="C:protein-containing complex"/>
    <property type="evidence" value="ECO:0007669"/>
    <property type="project" value="TreeGrafter"/>
</dbReference>
<dbReference type="AlphaFoldDB" id="A0A2C5X7N8"/>
<gene>
    <name evidence="2" type="ORF">CFIMG_001406RA</name>
</gene>